<dbReference type="Gramene" id="mRNA:HanXRQr2_Chr15g0679551">
    <property type="protein sequence ID" value="mRNA:HanXRQr2_Chr15g0679551"/>
    <property type="gene ID" value="HanXRQr2_Chr15g0679551"/>
</dbReference>
<name>A0A251S636_HELAN</name>
<evidence type="ECO:0000313" key="4">
    <source>
        <dbReference type="Proteomes" id="UP000215914"/>
    </source>
</evidence>
<dbReference type="GO" id="GO:0008080">
    <property type="term" value="F:N-acetyltransferase activity"/>
    <property type="evidence" value="ECO:0007669"/>
    <property type="project" value="InterPro"/>
</dbReference>
<dbReference type="EMBL" id="MNCJ02000330">
    <property type="protein sequence ID" value="KAF5763380.1"/>
    <property type="molecule type" value="Genomic_DNA"/>
</dbReference>
<dbReference type="InterPro" id="IPR032672">
    <property type="entry name" value="TmcA/NAT10/Kre33"/>
</dbReference>
<dbReference type="Pfam" id="PF13718">
    <property type="entry name" value="GNAT_acetyltr_2"/>
    <property type="match status" value="1"/>
</dbReference>
<reference evidence="2" key="3">
    <citation type="submission" date="2020-06" db="EMBL/GenBank/DDBJ databases">
        <title>Helianthus annuus Genome sequencing and assembly Release 2.</title>
        <authorList>
            <person name="Gouzy J."/>
            <person name="Langlade N."/>
            <person name="Munos S."/>
        </authorList>
    </citation>
    <scope>NUCLEOTIDE SEQUENCE</scope>
    <source>
        <tissue evidence="2">Leaves</tissue>
    </source>
</reference>
<dbReference type="AlphaFoldDB" id="A0A251S636"/>
<evidence type="ECO:0000259" key="1">
    <source>
        <dbReference type="Pfam" id="PF13718"/>
    </source>
</evidence>
<dbReference type="PANTHER" id="PTHR10925">
    <property type="entry name" value="N-ACETYLTRANSFERASE 10"/>
    <property type="match status" value="1"/>
</dbReference>
<dbReference type="STRING" id="4232.A0A251S636"/>
<dbReference type="Gene3D" id="3.40.630.30">
    <property type="match status" value="1"/>
</dbReference>
<protein>
    <submittedName>
        <fullName evidence="2">GNAT domain-containing protein</fullName>
    </submittedName>
    <submittedName>
        <fullName evidence="3">Putative GNAT domain, TmcA/NAT10/Kre33</fullName>
    </submittedName>
</protein>
<feature type="domain" description="N-acetyltransferase" evidence="1">
    <location>
        <begin position="9"/>
        <end position="83"/>
    </location>
</feature>
<dbReference type="Proteomes" id="UP000215914">
    <property type="component" value="Chromosome 15"/>
</dbReference>
<evidence type="ECO:0000313" key="3">
    <source>
        <dbReference type="EMBL" id="OTF94297.1"/>
    </source>
</evidence>
<evidence type="ECO:0000313" key="2">
    <source>
        <dbReference type="EMBL" id="KAF5763380.1"/>
    </source>
</evidence>
<dbReference type="PANTHER" id="PTHR10925:SF5">
    <property type="entry name" value="RNA CYTIDINE ACETYLTRANSFERASE"/>
    <property type="match status" value="1"/>
</dbReference>
<accession>A0A251S636</accession>
<dbReference type="InParanoid" id="A0A251S636"/>
<dbReference type="EMBL" id="CM007904">
    <property type="protein sequence ID" value="OTF94297.1"/>
    <property type="molecule type" value="Genomic_DNA"/>
</dbReference>
<organism evidence="3 4">
    <name type="scientific">Helianthus annuus</name>
    <name type="common">Common sunflower</name>
    <dbReference type="NCBI Taxonomy" id="4232"/>
    <lineage>
        <taxon>Eukaryota</taxon>
        <taxon>Viridiplantae</taxon>
        <taxon>Streptophyta</taxon>
        <taxon>Embryophyta</taxon>
        <taxon>Tracheophyta</taxon>
        <taxon>Spermatophyta</taxon>
        <taxon>Magnoliopsida</taxon>
        <taxon>eudicotyledons</taxon>
        <taxon>Gunneridae</taxon>
        <taxon>Pentapetalae</taxon>
        <taxon>asterids</taxon>
        <taxon>campanulids</taxon>
        <taxon>Asterales</taxon>
        <taxon>Asteraceae</taxon>
        <taxon>Asteroideae</taxon>
        <taxon>Heliantheae alliance</taxon>
        <taxon>Heliantheae</taxon>
        <taxon>Helianthus</taxon>
    </lineage>
</organism>
<reference evidence="3" key="2">
    <citation type="submission" date="2017-02" db="EMBL/GenBank/DDBJ databases">
        <title>Sunflower complete genome.</title>
        <authorList>
            <person name="Langlade N."/>
            <person name="Munos S."/>
        </authorList>
    </citation>
    <scope>NUCLEOTIDE SEQUENCE [LARGE SCALE GENOMIC DNA]</scope>
    <source>
        <tissue evidence="3">Leaves</tissue>
    </source>
</reference>
<proteinExistence type="predicted"/>
<reference evidence="2 4" key="1">
    <citation type="journal article" date="2017" name="Nature">
        <title>The sunflower genome provides insights into oil metabolism, flowering and Asterid evolution.</title>
        <authorList>
            <person name="Badouin H."/>
            <person name="Gouzy J."/>
            <person name="Grassa C.J."/>
            <person name="Murat F."/>
            <person name="Staton S.E."/>
            <person name="Cottret L."/>
            <person name="Lelandais-Briere C."/>
            <person name="Owens G.L."/>
            <person name="Carrere S."/>
            <person name="Mayjonade B."/>
            <person name="Legrand L."/>
            <person name="Gill N."/>
            <person name="Kane N.C."/>
            <person name="Bowers J.E."/>
            <person name="Hubner S."/>
            <person name="Bellec A."/>
            <person name="Berard A."/>
            <person name="Berges H."/>
            <person name="Blanchet N."/>
            <person name="Boniface M.C."/>
            <person name="Brunel D."/>
            <person name="Catrice O."/>
            <person name="Chaidir N."/>
            <person name="Claudel C."/>
            <person name="Donnadieu C."/>
            <person name="Faraut T."/>
            <person name="Fievet G."/>
            <person name="Helmstetter N."/>
            <person name="King M."/>
            <person name="Knapp S.J."/>
            <person name="Lai Z."/>
            <person name="Le Paslier M.C."/>
            <person name="Lippi Y."/>
            <person name="Lorenzon L."/>
            <person name="Mandel J.R."/>
            <person name="Marage G."/>
            <person name="Marchand G."/>
            <person name="Marquand E."/>
            <person name="Bret-Mestries E."/>
            <person name="Morien E."/>
            <person name="Nambeesan S."/>
            <person name="Nguyen T."/>
            <person name="Pegot-Espagnet P."/>
            <person name="Pouilly N."/>
            <person name="Raftis F."/>
            <person name="Sallet E."/>
            <person name="Schiex T."/>
            <person name="Thomas J."/>
            <person name="Vandecasteele C."/>
            <person name="Vares D."/>
            <person name="Vear F."/>
            <person name="Vautrin S."/>
            <person name="Crespi M."/>
            <person name="Mangin B."/>
            <person name="Burke J.M."/>
            <person name="Salse J."/>
            <person name="Munos S."/>
            <person name="Vincourt P."/>
            <person name="Rieseberg L.H."/>
            <person name="Langlade N.B."/>
        </authorList>
    </citation>
    <scope>NUCLEOTIDE SEQUENCE [LARGE SCALE GENOMIC DNA]</scope>
    <source>
        <strain evidence="4">cv. SF193</strain>
        <tissue evidence="2">Leaves</tissue>
    </source>
</reference>
<keyword evidence="4" id="KW-1185">Reference proteome</keyword>
<sequence>MRRYRFIRNQLAYILFVIQVCIQGKLSKASVRKVLVLVGHQPSRCQNPWNFGERFQDKDFPSLSGARIVSIATHPNAMKVGLNLSTLIFYYIDINKGGE</sequence>
<gene>
    <name evidence="3" type="ORF">HannXRQ_Chr15g0470541</name>
    <name evidence="2" type="ORF">HanXRQr2_Chr15g0679551</name>
</gene>
<dbReference type="InterPro" id="IPR000182">
    <property type="entry name" value="GNAT_dom"/>
</dbReference>